<dbReference type="GO" id="GO:0005576">
    <property type="term" value="C:extracellular region"/>
    <property type="evidence" value="ECO:0007669"/>
    <property type="project" value="GOC"/>
</dbReference>
<name>A0A9J6CJN6_POLVA</name>
<comment type="function">
    <text evidence="4">Required for assembly of dynein regulatory complex (DRC) and inner dynein arm (IDA) complexes, which are responsible for ciliary beat regulation, thereby playing a central role in motility in cilia and flagella. Probably acts together with CCDC40 to form a molecular ruler that determines the 96 nanometer (nm) repeat length and arrangements of components in cilia and flagella. Not required for outer dynein arm complexes assembly.</text>
</comment>
<evidence type="ECO:0000313" key="7">
    <source>
        <dbReference type="Proteomes" id="UP001107558"/>
    </source>
</evidence>
<evidence type="ECO:0000256" key="2">
    <source>
        <dbReference type="ARBA" id="ARBA00016725"/>
    </source>
</evidence>
<keyword evidence="7" id="KW-1185">Reference proteome</keyword>
<evidence type="ECO:0000313" key="6">
    <source>
        <dbReference type="EMBL" id="KAG5682425.1"/>
    </source>
</evidence>
<dbReference type="OrthoDB" id="420518at2759"/>
<dbReference type="GO" id="GO:0036159">
    <property type="term" value="P:inner dynein arm assembly"/>
    <property type="evidence" value="ECO:0007669"/>
    <property type="project" value="InterPro"/>
</dbReference>
<evidence type="ECO:0000256" key="3">
    <source>
        <dbReference type="ARBA" id="ARBA00023054"/>
    </source>
</evidence>
<feature type="coiled-coil region" evidence="5">
    <location>
        <begin position="737"/>
        <end position="788"/>
    </location>
</feature>
<evidence type="ECO:0000256" key="5">
    <source>
        <dbReference type="SAM" id="Coils"/>
    </source>
</evidence>
<gene>
    <name evidence="6" type="ORF">PVAND_011778</name>
</gene>
<feature type="coiled-coil region" evidence="5">
    <location>
        <begin position="840"/>
        <end position="867"/>
    </location>
</feature>
<reference evidence="6" key="1">
    <citation type="submission" date="2021-03" db="EMBL/GenBank/DDBJ databases">
        <title>Chromosome level genome of the anhydrobiotic midge Polypedilum vanderplanki.</title>
        <authorList>
            <person name="Yoshida Y."/>
            <person name="Kikawada T."/>
            <person name="Gusev O."/>
        </authorList>
    </citation>
    <scope>NUCLEOTIDE SEQUENCE</scope>
    <source>
        <strain evidence="6">NIAS01</strain>
        <tissue evidence="6">Whole body or cell culture</tissue>
    </source>
</reference>
<comment type="caution">
    <text evidence="6">The sequence shown here is derived from an EMBL/GenBank/DDBJ whole genome shotgun (WGS) entry which is preliminary data.</text>
</comment>
<dbReference type="GO" id="GO:0060285">
    <property type="term" value="P:cilium-dependent cell motility"/>
    <property type="evidence" value="ECO:0007669"/>
    <property type="project" value="TreeGrafter"/>
</dbReference>
<dbReference type="GO" id="GO:0060287">
    <property type="term" value="P:epithelial cilium movement involved in determination of left/right asymmetry"/>
    <property type="evidence" value="ECO:0007669"/>
    <property type="project" value="TreeGrafter"/>
</dbReference>
<dbReference type="Proteomes" id="UP001107558">
    <property type="component" value="Chromosome 1"/>
</dbReference>
<evidence type="ECO:0000256" key="1">
    <source>
        <dbReference type="ARBA" id="ARBA00005805"/>
    </source>
</evidence>
<accession>A0A9J6CJN6</accession>
<dbReference type="EMBL" id="JADBJN010000001">
    <property type="protein sequence ID" value="KAG5682425.1"/>
    <property type="molecule type" value="Genomic_DNA"/>
</dbReference>
<evidence type="ECO:0000256" key="4">
    <source>
        <dbReference type="ARBA" id="ARBA00045182"/>
    </source>
</evidence>
<dbReference type="InterPro" id="IPR033290">
    <property type="entry name" value="CCDC39"/>
</dbReference>
<protein>
    <recommendedName>
        <fullName evidence="2">Coiled-coil domain-containing protein 39</fullName>
    </recommendedName>
</protein>
<dbReference type="PANTHER" id="PTHR18962">
    <property type="entry name" value="COILED-COIL DOMAIN-CONTAINING PROTEIN 39"/>
    <property type="match status" value="1"/>
</dbReference>
<dbReference type="PANTHER" id="PTHR18962:SF0">
    <property type="entry name" value="COILED-COIL DOMAIN-CONTAINING PROTEIN 39"/>
    <property type="match status" value="1"/>
</dbReference>
<keyword evidence="3 5" id="KW-0175">Coiled coil</keyword>
<dbReference type="GO" id="GO:0005930">
    <property type="term" value="C:axoneme"/>
    <property type="evidence" value="ECO:0007669"/>
    <property type="project" value="InterPro"/>
</dbReference>
<dbReference type="Pfam" id="PF24161">
    <property type="entry name" value="CCDC39"/>
    <property type="match status" value="1"/>
</dbReference>
<comment type="similarity">
    <text evidence="1">Belongs to the CCDC39 family.</text>
</comment>
<proteinExistence type="inferred from homology"/>
<feature type="coiled-coil region" evidence="5">
    <location>
        <begin position="238"/>
        <end position="405"/>
    </location>
</feature>
<feature type="coiled-coil region" evidence="5">
    <location>
        <begin position="112"/>
        <end position="146"/>
    </location>
</feature>
<organism evidence="6 7">
    <name type="scientific">Polypedilum vanderplanki</name>
    <name type="common">Sleeping chironomid midge</name>
    <dbReference type="NCBI Taxonomy" id="319348"/>
    <lineage>
        <taxon>Eukaryota</taxon>
        <taxon>Metazoa</taxon>
        <taxon>Ecdysozoa</taxon>
        <taxon>Arthropoda</taxon>
        <taxon>Hexapoda</taxon>
        <taxon>Insecta</taxon>
        <taxon>Pterygota</taxon>
        <taxon>Neoptera</taxon>
        <taxon>Endopterygota</taxon>
        <taxon>Diptera</taxon>
        <taxon>Nematocera</taxon>
        <taxon>Chironomoidea</taxon>
        <taxon>Chironomidae</taxon>
        <taxon>Chironominae</taxon>
        <taxon>Polypedilum</taxon>
        <taxon>Polypedilum</taxon>
    </lineage>
</organism>
<dbReference type="AlphaFoldDB" id="A0A9J6CJN6"/>
<sequence length="961" mass="113006">METELENIRENNLIKEVMESIGWSDSFLPIVNKNNRKLLATIKILSKSKLEHEGAFEAHKKELKRIEDLFKYADNEFNQNLKLLNAYKSQYSTEYHMLKLGEHEDTRFKQMLKQIYIEMKNMKQIEENLKNERNKINESMEKMSEGISWAKSALVEWRQVMFSGDEANKMIDKLCRMDAGKAEALDSKRKLLHDSIVKQRGVLINLYEERKSLEILLERTSQLYRQAHLERRQLVNTWKDAVNQMNQREREIKDTENDVENAKKISIDKLKALNYEENTMKLKQNTNRDIELDIGELNIALSDLRNRLLKLDNIITLKNSELLALRKTVQNESQRLNNLRNQNRQMLTEEKDKENSLKSMIDDLRMIREKYEKFKGTNSDAQERLRQIEELLEMESKNMKKIEDDISRLCSALYRSEQQLKMLQQVERNLTIESQALESGISRARSSCKNFEKELVRQTEILYNVEYKIQHAEMRLSSMQGTIDEEENAILDERRTHLESVFADKVKADEIMKTQIARTEEDMRKLSTVYQNSISEYEKIIDKLKEKKIIMEGGEKQQKIIQHQNQEKLVEQNLLKIKIAQMEKLITKQADKAFSLEKHKTELEAAMNDRLIDIQTQLNILQTKRKCLIDERSQMKADIAERLLKIEQLKKRYACAIDLLGKNDDGTTVTAVQIKIEMAQEKFMLLNQGNELNEKIVKAQNEIKCMENALKLMNFSNDEYKKVFETIKEHSPEMQKMHNLQNQYHKTVNNIKEMKANLILLIDQLEILENQRQEVEKELDEVLRAKLDNNDSLLKIHKELLDQETKKERADREMKTAYKAAKRRLKDQDFMNLYTRNIEYKEYEERNNSALQQLADLVDNYNEMTQTVTRYFLERGLSLPTHVRRTKSQCSWKSETSLGDCAKRYSHRSIFSGSSAASSENSQTSKESVKVVTQQSGLSVIKITFPDEKRNVKKSSKTGKI</sequence>